<dbReference type="InterPro" id="IPR022617">
    <property type="entry name" value="Rad60/SUMO-like_dom"/>
</dbReference>
<dbReference type="GO" id="GO:0005634">
    <property type="term" value="C:nucleus"/>
    <property type="evidence" value="ECO:0007669"/>
    <property type="project" value="UniProtKB-SubCell"/>
</dbReference>
<organism evidence="6 7">
    <name type="scientific">Eptatretus burgeri</name>
    <name type="common">Inshore hagfish</name>
    <dbReference type="NCBI Taxonomy" id="7764"/>
    <lineage>
        <taxon>Eukaryota</taxon>
        <taxon>Metazoa</taxon>
        <taxon>Chordata</taxon>
        <taxon>Craniata</taxon>
        <taxon>Vertebrata</taxon>
        <taxon>Cyclostomata</taxon>
        <taxon>Myxini</taxon>
        <taxon>Myxiniformes</taxon>
        <taxon>Myxinidae</taxon>
        <taxon>Eptatretinae</taxon>
        <taxon>Eptatretus</taxon>
    </lineage>
</organism>
<dbReference type="GO" id="GO:0045944">
    <property type="term" value="P:positive regulation of transcription by RNA polymerase II"/>
    <property type="evidence" value="ECO:0007669"/>
    <property type="project" value="TreeGrafter"/>
</dbReference>
<dbReference type="PANTHER" id="PTHR47187">
    <property type="entry name" value="NFATC2-INTERACTING PROTEIN"/>
    <property type="match status" value="1"/>
</dbReference>
<protein>
    <recommendedName>
        <fullName evidence="3">NFATC2-interacting protein</fullName>
    </recommendedName>
    <alternativeName>
        <fullName evidence="4">Nuclear factor of activated T-cells, cytoplasmic 2-interacting protein</fullName>
    </alternativeName>
</protein>
<evidence type="ECO:0000259" key="5">
    <source>
        <dbReference type="Pfam" id="PF11976"/>
    </source>
</evidence>
<evidence type="ECO:0000313" key="7">
    <source>
        <dbReference type="Proteomes" id="UP000694388"/>
    </source>
</evidence>
<feature type="domain" description="Rad60/SUMO-like" evidence="5">
    <location>
        <begin position="49"/>
        <end position="100"/>
    </location>
</feature>
<proteinExistence type="predicted"/>
<evidence type="ECO:0000256" key="4">
    <source>
        <dbReference type="ARBA" id="ARBA00042764"/>
    </source>
</evidence>
<reference evidence="6" key="2">
    <citation type="submission" date="2025-09" db="UniProtKB">
        <authorList>
            <consortium name="Ensembl"/>
        </authorList>
    </citation>
    <scope>IDENTIFICATION</scope>
</reference>
<dbReference type="Proteomes" id="UP000694388">
    <property type="component" value="Unplaced"/>
</dbReference>
<accession>A0A8C4QE38</accession>
<dbReference type="InterPro" id="IPR052324">
    <property type="entry name" value="NFATC2-Int_DNA_Repair"/>
</dbReference>
<dbReference type="Ensembl" id="ENSEBUT00000014667.1">
    <property type="protein sequence ID" value="ENSEBUP00000014091.1"/>
    <property type="gene ID" value="ENSEBUG00000008883.1"/>
</dbReference>
<keyword evidence="7" id="KW-1185">Reference proteome</keyword>
<comment type="subcellular location">
    <subcellularLocation>
        <location evidence="1">Nucleus</location>
    </subcellularLocation>
</comment>
<evidence type="ECO:0000313" key="6">
    <source>
        <dbReference type="Ensembl" id="ENSEBUP00000014091.1"/>
    </source>
</evidence>
<name>A0A8C4QE38_EPTBU</name>
<dbReference type="InterPro" id="IPR029071">
    <property type="entry name" value="Ubiquitin-like_domsf"/>
</dbReference>
<dbReference type="SUPFAM" id="SSF54236">
    <property type="entry name" value="Ubiquitin-like"/>
    <property type="match status" value="1"/>
</dbReference>
<dbReference type="Gene3D" id="3.10.20.90">
    <property type="entry name" value="Phosphatidylinositol 3-kinase Catalytic Subunit, Chain A, domain 1"/>
    <property type="match status" value="1"/>
</dbReference>
<evidence type="ECO:0000256" key="1">
    <source>
        <dbReference type="ARBA" id="ARBA00004123"/>
    </source>
</evidence>
<evidence type="ECO:0000256" key="2">
    <source>
        <dbReference type="ARBA" id="ARBA00023242"/>
    </source>
</evidence>
<keyword evidence="2" id="KW-0539">Nucleus</keyword>
<sequence length="101" mass="11766">MLVFGASYFLSNVFIYHYFFTDYNIQIYIALKLFGSDFTAMITSCIFPQTEPLRVLMERYRETVPSSWHLQFLFDGVEVSESNTADELGLEDDDVIDVRVL</sequence>
<dbReference type="Pfam" id="PF11976">
    <property type="entry name" value="Rad60-SLD"/>
    <property type="match status" value="1"/>
</dbReference>
<reference evidence="6" key="1">
    <citation type="submission" date="2025-08" db="UniProtKB">
        <authorList>
            <consortium name="Ensembl"/>
        </authorList>
    </citation>
    <scope>IDENTIFICATION</scope>
</reference>
<evidence type="ECO:0000256" key="3">
    <source>
        <dbReference type="ARBA" id="ARBA00039921"/>
    </source>
</evidence>
<dbReference type="PANTHER" id="PTHR47187:SF1">
    <property type="entry name" value="NFATC2-INTERACTING PROTEIN"/>
    <property type="match status" value="1"/>
</dbReference>
<dbReference type="AlphaFoldDB" id="A0A8C4QE38"/>